<organism evidence="2">
    <name type="scientific">viral metagenome</name>
    <dbReference type="NCBI Taxonomy" id="1070528"/>
    <lineage>
        <taxon>unclassified sequences</taxon>
        <taxon>metagenomes</taxon>
        <taxon>organismal metagenomes</taxon>
    </lineage>
</organism>
<feature type="domain" description="C2H2-type" evidence="1">
    <location>
        <begin position="12"/>
        <end position="36"/>
    </location>
</feature>
<protein>
    <recommendedName>
        <fullName evidence="1">C2H2-type domain-containing protein</fullName>
    </recommendedName>
</protein>
<evidence type="ECO:0000313" key="2">
    <source>
        <dbReference type="EMBL" id="QHS99149.1"/>
    </source>
</evidence>
<dbReference type="SMART" id="SM00355">
    <property type="entry name" value="ZnF_C2H2"/>
    <property type="match status" value="2"/>
</dbReference>
<proteinExistence type="predicted"/>
<reference evidence="2" key="1">
    <citation type="journal article" date="2020" name="Nature">
        <title>Giant virus diversity and host interactions through global metagenomics.</title>
        <authorList>
            <person name="Schulz F."/>
            <person name="Roux S."/>
            <person name="Paez-Espino D."/>
            <person name="Jungbluth S."/>
            <person name="Walsh D.A."/>
            <person name="Denef V.J."/>
            <person name="McMahon K.D."/>
            <person name="Konstantinidis K.T."/>
            <person name="Eloe-Fadrosh E.A."/>
            <person name="Kyrpides N.C."/>
            <person name="Woyke T."/>
        </authorList>
    </citation>
    <scope>NUCLEOTIDE SEQUENCE</scope>
    <source>
        <strain evidence="2">GVMAG-M-3300020185-33</strain>
    </source>
</reference>
<dbReference type="EMBL" id="MN739335">
    <property type="protein sequence ID" value="QHS99149.1"/>
    <property type="molecule type" value="Genomic_DNA"/>
</dbReference>
<evidence type="ECO:0000259" key="1">
    <source>
        <dbReference type="SMART" id="SM00355"/>
    </source>
</evidence>
<dbReference type="Gene3D" id="3.30.160.60">
    <property type="entry name" value="Classic Zinc Finger"/>
    <property type="match status" value="1"/>
</dbReference>
<feature type="domain" description="C2H2-type" evidence="1">
    <location>
        <begin position="52"/>
        <end position="72"/>
    </location>
</feature>
<accession>A0A6C0C5U2</accession>
<dbReference type="InterPro" id="IPR013087">
    <property type="entry name" value="Znf_C2H2_type"/>
</dbReference>
<sequence length="315" mass="36599">MKKSGDKSGINHHCKKCDYTCRDNYDWQRHLSTTKHKMDNEDNERITQKVGYHCMVCDKIYKYASGLSKHKKKCFTPSDGGSIENTIVGKSITCVGDGGVDLEKEFLKQEVSELKNMMKHILNNQSQSATNLETLKDVIPKIGNTYNNKMSINIYLNEKCKDAMNLTDFVENVKVSLEDILYTKNHGFAKGISNIFAKQLQDMEPTQRPIHCSDKKRMQFYVKDADKWEKDKSHEKIDKTIDYITYKQIKQVKLWEKTHPNYLEDDKLLMEWQTMIQNMTGGTCDNQGLDKEKSSIKRELGMTVEVKHELMEKKI</sequence>
<name>A0A6C0C5U2_9ZZZZ</name>
<dbReference type="AlphaFoldDB" id="A0A6C0C5U2"/>